<proteinExistence type="predicted"/>
<accession>A0AAP0GGN6</accession>
<dbReference type="InterPro" id="IPR012677">
    <property type="entry name" value="Nucleotide-bd_a/b_plait_sf"/>
</dbReference>
<dbReference type="PROSITE" id="PS50102">
    <property type="entry name" value="RRM"/>
    <property type="match status" value="1"/>
</dbReference>
<evidence type="ECO:0000256" key="1">
    <source>
        <dbReference type="PROSITE-ProRule" id="PRU00176"/>
    </source>
</evidence>
<dbReference type="InterPro" id="IPR035979">
    <property type="entry name" value="RBD_domain_sf"/>
</dbReference>
<comment type="caution">
    <text evidence="4">The sequence shown here is derived from an EMBL/GenBank/DDBJ whole genome shotgun (WGS) entry which is preliminary data.</text>
</comment>
<dbReference type="SUPFAM" id="SSF54928">
    <property type="entry name" value="RNA-binding domain, RBD"/>
    <property type="match status" value="1"/>
</dbReference>
<dbReference type="EMBL" id="JBCNJP010010803">
    <property type="protein sequence ID" value="KAK9048658.1"/>
    <property type="molecule type" value="Genomic_DNA"/>
</dbReference>
<dbReference type="AlphaFoldDB" id="A0AAP0GGN6"/>
<dbReference type="GO" id="GO:0003723">
    <property type="term" value="F:RNA binding"/>
    <property type="evidence" value="ECO:0007669"/>
    <property type="project" value="UniProtKB-UniRule"/>
</dbReference>
<gene>
    <name evidence="4" type="ORF">SSX86_032376</name>
</gene>
<dbReference type="Pfam" id="PF00076">
    <property type="entry name" value="RRM_1"/>
    <property type="match status" value="1"/>
</dbReference>
<dbReference type="InterPro" id="IPR000504">
    <property type="entry name" value="RRM_dom"/>
</dbReference>
<dbReference type="Gene3D" id="3.30.70.330">
    <property type="match status" value="1"/>
</dbReference>
<sequence>MEREKNGDARVSYDADWEIPKKRRWKRQSKQGKQGNGRSNRGSNAWTSYYFTNFPDECSVTDLQQAFDQHGIVMDVFIAKKINSEGERFGFVKFARVFDKERIESGLNSIKVGHHKLSVNLERFDRFGLPVGKGDQNLRESYRRIPGFGHLGSSSFVHAGKSYMAAAAPLNPIFKKEKVIVVSGDESEACVKWKFISLIGILKDLVTLQNIHKILKALGARCDLKHVGGLCIMLYFGSVVEAEKFLLDEEVWM</sequence>
<keyword evidence="1" id="KW-0694">RNA-binding</keyword>
<keyword evidence="5" id="KW-1185">Reference proteome</keyword>
<feature type="region of interest" description="Disordered" evidence="2">
    <location>
        <begin position="22"/>
        <end position="41"/>
    </location>
</feature>
<dbReference type="CDD" id="cd00590">
    <property type="entry name" value="RRM_SF"/>
    <property type="match status" value="1"/>
</dbReference>
<feature type="compositionally biased region" description="Polar residues" evidence="2">
    <location>
        <begin position="31"/>
        <end position="41"/>
    </location>
</feature>
<feature type="non-terminal residue" evidence="4">
    <location>
        <position position="253"/>
    </location>
</feature>
<evidence type="ECO:0000313" key="4">
    <source>
        <dbReference type="EMBL" id="KAK9048658.1"/>
    </source>
</evidence>
<reference evidence="4 5" key="1">
    <citation type="submission" date="2024-04" db="EMBL/GenBank/DDBJ databases">
        <title>The reference genome of an endangered Asteraceae, Deinandra increscens subsp. villosa, native to the Central Coast of California.</title>
        <authorList>
            <person name="Guilliams M."/>
            <person name="Hasenstab-Lehman K."/>
            <person name="Meyer R."/>
            <person name="Mcevoy S."/>
        </authorList>
    </citation>
    <scope>NUCLEOTIDE SEQUENCE [LARGE SCALE GENOMIC DNA]</scope>
    <source>
        <tissue evidence="4">Leaf</tissue>
    </source>
</reference>
<feature type="domain" description="RRM" evidence="3">
    <location>
        <begin position="47"/>
        <end position="124"/>
    </location>
</feature>
<organism evidence="4 5">
    <name type="scientific">Deinandra increscens subsp. villosa</name>
    <dbReference type="NCBI Taxonomy" id="3103831"/>
    <lineage>
        <taxon>Eukaryota</taxon>
        <taxon>Viridiplantae</taxon>
        <taxon>Streptophyta</taxon>
        <taxon>Embryophyta</taxon>
        <taxon>Tracheophyta</taxon>
        <taxon>Spermatophyta</taxon>
        <taxon>Magnoliopsida</taxon>
        <taxon>eudicotyledons</taxon>
        <taxon>Gunneridae</taxon>
        <taxon>Pentapetalae</taxon>
        <taxon>asterids</taxon>
        <taxon>campanulids</taxon>
        <taxon>Asterales</taxon>
        <taxon>Asteraceae</taxon>
        <taxon>Asteroideae</taxon>
        <taxon>Heliantheae alliance</taxon>
        <taxon>Madieae</taxon>
        <taxon>Madiinae</taxon>
        <taxon>Deinandra</taxon>
    </lineage>
</organism>
<name>A0AAP0GGN6_9ASTR</name>
<evidence type="ECO:0000259" key="3">
    <source>
        <dbReference type="PROSITE" id="PS50102"/>
    </source>
</evidence>
<dbReference type="Proteomes" id="UP001408789">
    <property type="component" value="Unassembled WGS sequence"/>
</dbReference>
<evidence type="ECO:0000256" key="2">
    <source>
        <dbReference type="SAM" id="MobiDB-lite"/>
    </source>
</evidence>
<protein>
    <recommendedName>
        <fullName evidence="3">RRM domain-containing protein</fullName>
    </recommendedName>
</protein>
<evidence type="ECO:0000313" key="5">
    <source>
        <dbReference type="Proteomes" id="UP001408789"/>
    </source>
</evidence>